<gene>
    <name evidence="3" type="ORF">TCLT_LOCUS3442</name>
</gene>
<name>A0A0N5CT91_THECL</name>
<keyword evidence="2" id="KW-0677">Repeat</keyword>
<dbReference type="WBParaSite" id="TCLT_0000344901-mRNA-1">
    <property type="protein sequence ID" value="TCLT_0000344901-mRNA-1"/>
    <property type="gene ID" value="TCLT_0000344901"/>
</dbReference>
<dbReference type="SMART" id="SM00369">
    <property type="entry name" value="LRR_TYP"/>
    <property type="match status" value="2"/>
</dbReference>
<dbReference type="PANTHER" id="PTHR24366">
    <property type="entry name" value="IG(IMMUNOGLOBULIN) AND LRR(LEUCINE RICH REPEAT) DOMAINS"/>
    <property type="match status" value="1"/>
</dbReference>
<accession>A0A0N5CT91</accession>
<dbReference type="PANTHER" id="PTHR24366:SF96">
    <property type="entry name" value="LEUCINE RICH REPEAT CONTAINING 53"/>
    <property type="match status" value="1"/>
</dbReference>
<dbReference type="InterPro" id="IPR032675">
    <property type="entry name" value="LRR_dom_sf"/>
</dbReference>
<keyword evidence="1" id="KW-0433">Leucine-rich repeat</keyword>
<dbReference type="EMBL" id="UYYF01001490">
    <property type="protein sequence ID" value="VDM99915.1"/>
    <property type="molecule type" value="Genomic_DNA"/>
</dbReference>
<reference evidence="3 4" key="2">
    <citation type="submission" date="2018-11" db="EMBL/GenBank/DDBJ databases">
        <authorList>
            <consortium name="Pathogen Informatics"/>
        </authorList>
    </citation>
    <scope>NUCLEOTIDE SEQUENCE [LARGE SCALE GENOMIC DNA]</scope>
</reference>
<dbReference type="AlphaFoldDB" id="A0A0N5CT91"/>
<dbReference type="Gene3D" id="3.80.10.10">
    <property type="entry name" value="Ribonuclease Inhibitor"/>
    <property type="match status" value="1"/>
</dbReference>
<dbReference type="Pfam" id="PF13855">
    <property type="entry name" value="LRR_8"/>
    <property type="match status" value="1"/>
</dbReference>
<dbReference type="Proteomes" id="UP000276776">
    <property type="component" value="Unassembled WGS sequence"/>
</dbReference>
<dbReference type="PROSITE" id="PS51450">
    <property type="entry name" value="LRR"/>
    <property type="match status" value="1"/>
</dbReference>
<evidence type="ECO:0000313" key="5">
    <source>
        <dbReference type="WBParaSite" id="TCLT_0000344901-mRNA-1"/>
    </source>
</evidence>
<evidence type="ECO:0000313" key="3">
    <source>
        <dbReference type="EMBL" id="VDM99915.1"/>
    </source>
</evidence>
<reference evidence="5" key="1">
    <citation type="submission" date="2017-02" db="UniProtKB">
        <authorList>
            <consortium name="WormBaseParasite"/>
        </authorList>
    </citation>
    <scope>IDENTIFICATION</scope>
</reference>
<protein>
    <submittedName>
        <fullName evidence="5">LRRCT domain-containing protein</fullName>
    </submittedName>
</protein>
<evidence type="ECO:0000256" key="1">
    <source>
        <dbReference type="ARBA" id="ARBA00022614"/>
    </source>
</evidence>
<proteinExistence type="predicted"/>
<dbReference type="InterPro" id="IPR001611">
    <property type="entry name" value="Leu-rich_rpt"/>
</dbReference>
<organism evidence="5">
    <name type="scientific">Thelazia callipaeda</name>
    <name type="common">Oriental eyeworm</name>
    <name type="synonym">Parasitic nematode</name>
    <dbReference type="NCBI Taxonomy" id="103827"/>
    <lineage>
        <taxon>Eukaryota</taxon>
        <taxon>Metazoa</taxon>
        <taxon>Ecdysozoa</taxon>
        <taxon>Nematoda</taxon>
        <taxon>Chromadorea</taxon>
        <taxon>Rhabditida</taxon>
        <taxon>Spirurina</taxon>
        <taxon>Spiruromorpha</taxon>
        <taxon>Thelazioidea</taxon>
        <taxon>Thelaziidae</taxon>
        <taxon>Thelazia</taxon>
    </lineage>
</organism>
<keyword evidence="4" id="KW-1185">Reference proteome</keyword>
<evidence type="ECO:0000256" key="2">
    <source>
        <dbReference type="ARBA" id="ARBA00022737"/>
    </source>
</evidence>
<evidence type="ECO:0000313" key="4">
    <source>
        <dbReference type="Proteomes" id="UP000276776"/>
    </source>
</evidence>
<dbReference type="SUPFAM" id="SSF52058">
    <property type="entry name" value="L domain-like"/>
    <property type="match status" value="1"/>
</dbReference>
<dbReference type="InterPro" id="IPR003591">
    <property type="entry name" value="Leu-rich_rpt_typical-subtyp"/>
</dbReference>
<dbReference type="STRING" id="103827.A0A0N5CT91"/>
<sequence>MNFLIGIHSLQQNGLKQLEYLNISHNKIRKIESNNFQSFDSLLELDLAANEFSVLLTSTFSGLVRLKKLNLAEQRCLRRIQTGAFLDLTSLEVLNVSYSPTLEYIDENAFIVSTSLRIFDANFCALKALPYRLFDWERVSQLNLYGNQFHCDRKLLTFLPTILHSKSIKRVVCASPRELVNRSISSLVRLSTASVIK</sequence>
<dbReference type="OrthoDB" id="1055097at2759"/>